<dbReference type="GO" id="GO:0005882">
    <property type="term" value="C:intermediate filament"/>
    <property type="evidence" value="ECO:0007669"/>
    <property type="project" value="UniProtKB-KW"/>
</dbReference>
<dbReference type="GO" id="GO:0090435">
    <property type="term" value="P:protein localization to nuclear envelope"/>
    <property type="evidence" value="ECO:0007669"/>
    <property type="project" value="TreeGrafter"/>
</dbReference>
<dbReference type="SUPFAM" id="SSF64593">
    <property type="entry name" value="Intermediate filament protein, coiled coil region"/>
    <property type="match status" value="1"/>
</dbReference>
<dbReference type="GO" id="GO:0051664">
    <property type="term" value="P:nuclear pore localization"/>
    <property type="evidence" value="ECO:0007669"/>
    <property type="project" value="TreeGrafter"/>
</dbReference>
<evidence type="ECO:0000256" key="3">
    <source>
        <dbReference type="SAM" id="Coils"/>
    </source>
</evidence>
<keyword evidence="7" id="KW-1185">Reference proteome</keyword>
<proteinExistence type="predicted"/>
<protein>
    <recommendedName>
        <fullName evidence="5">IF rod domain-containing protein</fullName>
    </recommendedName>
</protein>
<gene>
    <name evidence="6" type="ORF">CAUJ_LOCUS4694</name>
</gene>
<sequence>MSEYGSVAESVDLGRDSNIPYIDGQDGHYVRTTHHYRASSTHSVRTSTPVGGYKAYEGPPIDSGMSGSSGLSTDLRGARENERRSLEFLNNSLVAYIEESRYLEAQNKILKNDIDALKQYFAEAPVDRQIEKNPFENVEMIDFGLVEVLARGQKVSGDVALLLKELDEWKGKWNDWNRNLPKLRAEIDNYGRDHGRITGEIAQFSNLTKISKETADRLKRENEDLRNKIKNLRRELEDARLNSAESKTRVSSLLQEVNTLIQETDVVIQKEIVYQQRKRDESDRKFFHDEIRAALEQIRADCLKAIEKNYIEIEDKYMQFIDIIIKSSNVKFKIDDYKDQLPKLRDEYTILISKIAALEEKFLLLEYKYLEDKLHYEQDLIMQKETLFAKGQAAQQIKDECENIIAEIERLCSLNVSLAEQIARYRKILENGKVTTKEAPLLVPTGIQTTRTSTKSLTQDRRSSASTTSQIKTSQPVQYARLV</sequence>
<dbReference type="GO" id="GO:0007097">
    <property type="term" value="P:nuclear migration"/>
    <property type="evidence" value="ECO:0007669"/>
    <property type="project" value="TreeGrafter"/>
</dbReference>
<evidence type="ECO:0000313" key="7">
    <source>
        <dbReference type="Proteomes" id="UP000835052"/>
    </source>
</evidence>
<dbReference type="GO" id="GO:0006998">
    <property type="term" value="P:nuclear envelope organization"/>
    <property type="evidence" value="ECO:0007669"/>
    <property type="project" value="TreeGrafter"/>
</dbReference>
<accession>A0A8S1GZN8</accession>
<feature type="region of interest" description="Disordered" evidence="4">
    <location>
        <begin position="450"/>
        <end position="475"/>
    </location>
</feature>
<comment type="caution">
    <text evidence="6">The sequence shown here is derived from an EMBL/GenBank/DDBJ whole genome shotgun (WGS) entry which is preliminary data.</text>
</comment>
<dbReference type="InterPro" id="IPR039008">
    <property type="entry name" value="IF_rod_dom"/>
</dbReference>
<dbReference type="GO" id="GO:0005652">
    <property type="term" value="C:nuclear lamina"/>
    <property type="evidence" value="ECO:0007669"/>
    <property type="project" value="TreeGrafter"/>
</dbReference>
<evidence type="ECO:0000256" key="2">
    <source>
        <dbReference type="ARBA" id="ARBA00023054"/>
    </source>
</evidence>
<feature type="domain" description="IF rod" evidence="5">
    <location>
        <begin position="81"/>
        <end position="431"/>
    </location>
</feature>
<dbReference type="AlphaFoldDB" id="A0A8S1GZN8"/>
<feature type="coiled-coil region" evidence="3">
    <location>
        <begin position="208"/>
        <end position="249"/>
    </location>
</feature>
<evidence type="ECO:0000256" key="4">
    <source>
        <dbReference type="SAM" id="MobiDB-lite"/>
    </source>
</evidence>
<dbReference type="Proteomes" id="UP000835052">
    <property type="component" value="Unassembled WGS sequence"/>
</dbReference>
<feature type="compositionally biased region" description="Polar residues" evidence="4">
    <location>
        <begin position="464"/>
        <end position="475"/>
    </location>
</feature>
<reference evidence="6" key="1">
    <citation type="submission" date="2020-10" db="EMBL/GenBank/DDBJ databases">
        <authorList>
            <person name="Kikuchi T."/>
        </authorList>
    </citation>
    <scope>NUCLEOTIDE SEQUENCE</scope>
    <source>
        <strain evidence="6">NKZ352</strain>
    </source>
</reference>
<dbReference type="PANTHER" id="PTHR45721">
    <property type="entry name" value="LAMIN DM0-RELATED"/>
    <property type="match status" value="1"/>
</dbReference>
<dbReference type="EMBL" id="CAJGYM010000009">
    <property type="protein sequence ID" value="CAD6188775.1"/>
    <property type="molecule type" value="Genomic_DNA"/>
</dbReference>
<dbReference type="GO" id="GO:0031507">
    <property type="term" value="P:heterochromatin formation"/>
    <property type="evidence" value="ECO:0007669"/>
    <property type="project" value="TreeGrafter"/>
</dbReference>
<feature type="compositionally biased region" description="Polar residues" evidence="4">
    <location>
        <begin position="38"/>
        <end position="49"/>
    </location>
</feature>
<keyword evidence="2 3" id="KW-0175">Coiled coil</keyword>
<dbReference type="GO" id="GO:0005200">
    <property type="term" value="F:structural constituent of cytoskeleton"/>
    <property type="evidence" value="ECO:0007669"/>
    <property type="project" value="TreeGrafter"/>
</dbReference>
<name>A0A8S1GZN8_9PELO</name>
<dbReference type="PANTHER" id="PTHR45721:SF10">
    <property type="entry name" value="INTERMEDIATE FILAMENT PROTEIN IFC-1"/>
    <property type="match status" value="1"/>
</dbReference>
<feature type="region of interest" description="Disordered" evidence="4">
    <location>
        <begin position="35"/>
        <end position="74"/>
    </location>
</feature>
<dbReference type="Pfam" id="PF00038">
    <property type="entry name" value="Filament"/>
    <property type="match status" value="1"/>
</dbReference>
<dbReference type="Gene3D" id="1.20.5.1160">
    <property type="entry name" value="Vasodilator-stimulated phosphoprotein"/>
    <property type="match status" value="1"/>
</dbReference>
<evidence type="ECO:0000313" key="6">
    <source>
        <dbReference type="EMBL" id="CAD6188775.1"/>
    </source>
</evidence>
<dbReference type="OrthoDB" id="2441647at2759"/>
<evidence type="ECO:0000259" key="5">
    <source>
        <dbReference type="Pfam" id="PF00038"/>
    </source>
</evidence>
<organism evidence="6 7">
    <name type="scientific">Caenorhabditis auriculariae</name>
    <dbReference type="NCBI Taxonomy" id="2777116"/>
    <lineage>
        <taxon>Eukaryota</taxon>
        <taxon>Metazoa</taxon>
        <taxon>Ecdysozoa</taxon>
        <taxon>Nematoda</taxon>
        <taxon>Chromadorea</taxon>
        <taxon>Rhabditida</taxon>
        <taxon>Rhabditina</taxon>
        <taxon>Rhabditomorpha</taxon>
        <taxon>Rhabditoidea</taxon>
        <taxon>Rhabditidae</taxon>
        <taxon>Peloderinae</taxon>
        <taxon>Caenorhabditis</taxon>
    </lineage>
</organism>
<evidence type="ECO:0000256" key="1">
    <source>
        <dbReference type="ARBA" id="ARBA00022754"/>
    </source>
</evidence>
<keyword evidence="1" id="KW-0403">Intermediate filament</keyword>